<keyword evidence="5" id="KW-1185">Reference proteome</keyword>
<evidence type="ECO:0000256" key="1">
    <source>
        <dbReference type="ARBA" id="ARBA00023002"/>
    </source>
</evidence>
<keyword evidence="4" id="KW-0670">Pyruvate</keyword>
<gene>
    <name evidence="4" type="ORF">NSE01_33770</name>
</gene>
<evidence type="ECO:0000259" key="3">
    <source>
        <dbReference type="Pfam" id="PF20169"/>
    </source>
</evidence>
<dbReference type="SUPFAM" id="SSF52518">
    <property type="entry name" value="Thiamin diphosphate-binding fold (THDP-binding)"/>
    <property type="match status" value="2"/>
</dbReference>
<dbReference type="NCBIfam" id="NF009589">
    <property type="entry name" value="PRK13030.1"/>
    <property type="match status" value="1"/>
</dbReference>
<dbReference type="InterPro" id="IPR009014">
    <property type="entry name" value="Transketo_C/PFOR_II"/>
</dbReference>
<dbReference type="InterPro" id="IPR002869">
    <property type="entry name" value="Pyrv_flavodox_OxRed_cen"/>
</dbReference>
<comment type="caution">
    <text evidence="4">The sequence shown here is derived from an EMBL/GenBank/DDBJ whole genome shotgun (WGS) entry which is preliminary data.</text>
</comment>
<dbReference type="EMBL" id="BJYR01000023">
    <property type="protein sequence ID" value="GEO01545.1"/>
    <property type="molecule type" value="Genomic_DNA"/>
</dbReference>
<evidence type="ECO:0000259" key="2">
    <source>
        <dbReference type="Pfam" id="PF01558"/>
    </source>
</evidence>
<dbReference type="RefSeq" id="WP_147160856.1">
    <property type="nucleotide sequence ID" value="NZ_BJYR01000023.1"/>
</dbReference>
<feature type="domain" description="DUF6537" evidence="3">
    <location>
        <begin position="944"/>
        <end position="1143"/>
    </location>
</feature>
<dbReference type="Gene3D" id="3.40.920.10">
    <property type="entry name" value="Pyruvate-ferredoxin oxidoreductase, PFOR, domain III"/>
    <property type="match status" value="1"/>
</dbReference>
<dbReference type="Gene3D" id="3.40.50.970">
    <property type="match status" value="1"/>
</dbReference>
<evidence type="ECO:0000313" key="4">
    <source>
        <dbReference type="EMBL" id="GEO01545.1"/>
    </source>
</evidence>
<dbReference type="NCBIfam" id="NF009588">
    <property type="entry name" value="PRK13029.1"/>
    <property type="match status" value="1"/>
</dbReference>
<dbReference type="InterPro" id="IPR029061">
    <property type="entry name" value="THDP-binding"/>
</dbReference>
<name>A0A512APB6_9SPHN</name>
<reference evidence="4 5" key="1">
    <citation type="submission" date="2019-07" db="EMBL/GenBank/DDBJ databases">
        <title>Whole genome shotgun sequence of Novosphingobium sediminis NBRC 106119.</title>
        <authorList>
            <person name="Hosoyama A."/>
            <person name="Uohara A."/>
            <person name="Ohji S."/>
            <person name="Ichikawa N."/>
        </authorList>
    </citation>
    <scope>NUCLEOTIDE SEQUENCE [LARGE SCALE GENOMIC DNA]</scope>
    <source>
        <strain evidence="4 5">NBRC 106119</strain>
    </source>
</reference>
<organism evidence="4 5">
    <name type="scientific">Novosphingobium sediminis</name>
    <dbReference type="NCBI Taxonomy" id="707214"/>
    <lineage>
        <taxon>Bacteria</taxon>
        <taxon>Pseudomonadati</taxon>
        <taxon>Pseudomonadota</taxon>
        <taxon>Alphaproteobacteria</taxon>
        <taxon>Sphingomonadales</taxon>
        <taxon>Sphingomonadaceae</taxon>
        <taxon>Novosphingobium</taxon>
    </lineage>
</organism>
<dbReference type="Pfam" id="PF20169">
    <property type="entry name" value="DUF6537"/>
    <property type="match status" value="1"/>
</dbReference>
<evidence type="ECO:0000313" key="5">
    <source>
        <dbReference type="Proteomes" id="UP000321464"/>
    </source>
</evidence>
<dbReference type="InterPro" id="IPR046667">
    <property type="entry name" value="DUF6537"/>
</dbReference>
<keyword evidence="1" id="KW-0560">Oxidoreductase</keyword>
<feature type="domain" description="Pyruvate/ketoisovalerate oxidoreductase catalytic" evidence="2">
    <location>
        <begin position="730"/>
        <end position="916"/>
    </location>
</feature>
<dbReference type="PANTHER" id="PTHR48084">
    <property type="entry name" value="2-OXOGLUTARATE OXIDOREDUCTASE SUBUNIT KORB-RELATED"/>
    <property type="match status" value="1"/>
</dbReference>
<proteinExistence type="predicted"/>
<accession>A0A512APB6</accession>
<dbReference type="SUPFAM" id="SSF53323">
    <property type="entry name" value="Pyruvate-ferredoxin oxidoreductase, PFOR, domain III"/>
    <property type="match status" value="1"/>
</dbReference>
<dbReference type="InterPro" id="IPR019752">
    <property type="entry name" value="Pyrv/ketoisovalerate_OxRed_cat"/>
</dbReference>
<sequence length="1163" mass="124071">MTKSVVTLDDKYTQSHGRVFMSAIQALARLPLDQARRDAARGKRTAGFISGYRGSPIGTYDAALWAAKALLEQNHITFLPGLNEELAATAVRGTQELTWMGKSEFEGVFGLWYGKHVGADRGMEALKLGNLEGSSPDGGVLVVAADDHGGKSSASAQGSEHALIAAIIPILYPADAAEIISFGLLGWEMSRYSGLYVALKTVTDTLDFSASVPLPDPHQDYIRPAGFALPPEGLGLRQMRSPLAQEDWAVNRRLPAAQAFARANGIDRVVIDAPRRVLSILAAGKVYRDLRQALDDLGLDEAACAALGVRVYKPGLIWPLEPEGLIDFARGSRELLIIEEKRPVIEEQAARLLFALPEGERPILTGKRDEAGQALLSSVGELNPSSVREALVRRLKALGIASNDLSDRAARFAEMAERARRIGGGAKLRPAYYCSGCPHNTGTRLPDGSIAISAVGCHGLAAFMPERRTLMPMPMGGDGIPWVSAGPLLDRPHIFQNMGDGTYAHSGVLAIRQAVAARANMTFKILYNDAVAMTGGQPVEGAPTPLDIVRQLLAENVSPVVIVTDQPEDFSGDHRPPPGVAVHHRDALDAVQRDLRTRKGVSGLVYVQTCAAEKRRRRKKGAFPDPDKRVFINAAVCEGCGDCSAQSNCVSIQPLETEFGRKRRIDQSSCNKDFSCIKGFCPSFVTIEGAKIAKRGNSGSADFDTMIADLPRPAIAGEGAVHSVLITGIGGTGVLTVGAVLGMAAHLEGKGCTVLDQTGMAQKGGAVTSHLRIAPDQSALHTARLDVGMTDVIIGCDLVVASHADVLKTVRPGVTVAVLNADVTPTGEFQTNRDADMGEHALRAIVAEALGGGAIHDLNATRLATTLTGDSIATNFLMLGFALQKGLLPVSLDALEEAIRLNGANVAGNLRTLALGRLAAVRPEAFDAHDPAADLARRLATLDGVLESRTALLTDYQNAAYAAEYRAFIDEISGIVGRSSAGDGADEFVRTAALGLAKVMAYKDEYEVARLHADPRFREALTEQFEGPFRMSYHLAPPLLSRTDPVTGRPRKIRFGAWAGLLFGVLRRFKALRGTAFDPFGYTAERRAERTLIAEYRALVREVAGGLSPANLAAATELVAAVMDVRGYGPVKHASLQDYQARLPALRAAFENAAASVREPVAA</sequence>
<dbReference type="AlphaFoldDB" id="A0A512APB6"/>
<dbReference type="SUPFAM" id="SSF52922">
    <property type="entry name" value="TK C-terminal domain-like"/>
    <property type="match status" value="1"/>
</dbReference>
<dbReference type="InterPro" id="IPR051457">
    <property type="entry name" value="2-oxoacid:Fd_oxidoreductase"/>
</dbReference>
<dbReference type="Proteomes" id="UP000321464">
    <property type="component" value="Unassembled WGS sequence"/>
</dbReference>
<dbReference type="GO" id="GO:0016903">
    <property type="term" value="F:oxidoreductase activity, acting on the aldehyde or oxo group of donors"/>
    <property type="evidence" value="ECO:0007669"/>
    <property type="project" value="InterPro"/>
</dbReference>
<dbReference type="Pfam" id="PF01558">
    <property type="entry name" value="POR"/>
    <property type="match status" value="1"/>
</dbReference>
<protein>
    <submittedName>
        <fullName evidence="4">Indolepyruvate ferredoxin oxidoreductase</fullName>
    </submittedName>
</protein>
<dbReference type="PANTHER" id="PTHR48084:SF3">
    <property type="entry name" value="SUBUNIT OF PYRUVATE:FLAVODOXIN OXIDOREDUCTASE"/>
    <property type="match status" value="1"/>
</dbReference>
<dbReference type="OrthoDB" id="9803617at2"/>